<dbReference type="KEGG" id="ahel:Q31a_36670"/>
<evidence type="ECO:0000256" key="1">
    <source>
        <dbReference type="SAM" id="MobiDB-lite"/>
    </source>
</evidence>
<dbReference type="Proteomes" id="UP000318017">
    <property type="component" value="Chromosome"/>
</dbReference>
<evidence type="ECO:0000313" key="3">
    <source>
        <dbReference type="Proteomes" id="UP000318017"/>
    </source>
</evidence>
<dbReference type="AlphaFoldDB" id="A0A518G9T7"/>
<dbReference type="RefSeq" id="WP_145080274.1">
    <property type="nucleotide sequence ID" value="NZ_CP036298.1"/>
</dbReference>
<feature type="region of interest" description="Disordered" evidence="1">
    <location>
        <begin position="105"/>
        <end position="125"/>
    </location>
</feature>
<protein>
    <submittedName>
        <fullName evidence="2">Uncharacterized protein</fullName>
    </submittedName>
</protein>
<keyword evidence="3" id="KW-1185">Reference proteome</keyword>
<evidence type="ECO:0000313" key="2">
    <source>
        <dbReference type="EMBL" id="QDV25342.1"/>
    </source>
</evidence>
<dbReference type="OrthoDB" id="9917651at2"/>
<dbReference type="EMBL" id="CP036298">
    <property type="protein sequence ID" value="QDV25342.1"/>
    <property type="molecule type" value="Genomic_DNA"/>
</dbReference>
<proteinExistence type="predicted"/>
<name>A0A518G9T7_9BACT</name>
<gene>
    <name evidence="2" type="ORF">Q31a_36670</name>
</gene>
<sequence length="229" mass="25173">MASCDNSAEQGNFTFGQGVSGFLTSPGLPVVDILCEQRIAGVFKKHKGLLGHTYTTAIVLRTFMSQVLRDGKDAAHYENLAELFGFRWKAELDLRSLKTHMNLNHPGCKPPEDGPQGILGGNAGAQYDPDDGSGQCLDLRHAAPRGELSQSLSIRAGGVGRNRHQDEWESTKLLCHPIGAYRQVPHWATSTQFEPRVRIKRGSNCNLMMQTRATLRARLAVGDNSFETK</sequence>
<accession>A0A518G9T7</accession>
<reference evidence="2 3" key="1">
    <citation type="submission" date="2019-02" db="EMBL/GenBank/DDBJ databases">
        <title>Deep-cultivation of Planctomycetes and their phenomic and genomic characterization uncovers novel biology.</title>
        <authorList>
            <person name="Wiegand S."/>
            <person name="Jogler M."/>
            <person name="Boedeker C."/>
            <person name="Pinto D."/>
            <person name="Vollmers J."/>
            <person name="Rivas-Marin E."/>
            <person name="Kohn T."/>
            <person name="Peeters S.H."/>
            <person name="Heuer A."/>
            <person name="Rast P."/>
            <person name="Oberbeckmann S."/>
            <person name="Bunk B."/>
            <person name="Jeske O."/>
            <person name="Meyerdierks A."/>
            <person name="Storesund J.E."/>
            <person name="Kallscheuer N."/>
            <person name="Luecker S."/>
            <person name="Lage O.M."/>
            <person name="Pohl T."/>
            <person name="Merkel B.J."/>
            <person name="Hornburger P."/>
            <person name="Mueller R.-W."/>
            <person name="Bruemmer F."/>
            <person name="Labrenz M."/>
            <person name="Spormann A.M."/>
            <person name="Op den Camp H."/>
            <person name="Overmann J."/>
            <person name="Amann R."/>
            <person name="Jetten M.S.M."/>
            <person name="Mascher T."/>
            <person name="Medema M.H."/>
            <person name="Devos D.P."/>
            <person name="Kaster A.-K."/>
            <person name="Ovreas L."/>
            <person name="Rohde M."/>
            <person name="Galperin M.Y."/>
            <person name="Jogler C."/>
        </authorList>
    </citation>
    <scope>NUCLEOTIDE SEQUENCE [LARGE SCALE GENOMIC DNA]</scope>
    <source>
        <strain evidence="2 3">Q31a</strain>
    </source>
</reference>
<organism evidence="2 3">
    <name type="scientific">Aureliella helgolandensis</name>
    <dbReference type="NCBI Taxonomy" id="2527968"/>
    <lineage>
        <taxon>Bacteria</taxon>
        <taxon>Pseudomonadati</taxon>
        <taxon>Planctomycetota</taxon>
        <taxon>Planctomycetia</taxon>
        <taxon>Pirellulales</taxon>
        <taxon>Pirellulaceae</taxon>
        <taxon>Aureliella</taxon>
    </lineage>
</organism>